<gene>
    <name evidence="1" type="ORF">PGLA1383_LOCUS47509</name>
</gene>
<dbReference type="EMBL" id="CAJNNV010030122">
    <property type="protein sequence ID" value="CAE8631401.1"/>
    <property type="molecule type" value="Genomic_DNA"/>
</dbReference>
<protein>
    <submittedName>
        <fullName evidence="1">Uncharacterized protein</fullName>
    </submittedName>
</protein>
<name>A0A813H160_POLGL</name>
<keyword evidence="2" id="KW-1185">Reference proteome</keyword>
<comment type="caution">
    <text evidence="1">The sequence shown here is derived from an EMBL/GenBank/DDBJ whole genome shotgun (WGS) entry which is preliminary data.</text>
</comment>
<dbReference type="Proteomes" id="UP000654075">
    <property type="component" value="Unassembled WGS sequence"/>
</dbReference>
<reference evidence="1" key="1">
    <citation type="submission" date="2021-02" db="EMBL/GenBank/DDBJ databases">
        <authorList>
            <person name="Dougan E. K."/>
            <person name="Rhodes N."/>
            <person name="Thang M."/>
            <person name="Chan C."/>
        </authorList>
    </citation>
    <scope>NUCLEOTIDE SEQUENCE</scope>
</reference>
<evidence type="ECO:0000313" key="1">
    <source>
        <dbReference type="EMBL" id="CAE8631401.1"/>
    </source>
</evidence>
<accession>A0A813H160</accession>
<proteinExistence type="predicted"/>
<dbReference type="AlphaFoldDB" id="A0A813H160"/>
<feature type="non-terminal residue" evidence="1">
    <location>
        <position position="1"/>
    </location>
</feature>
<organism evidence="1 2">
    <name type="scientific">Polarella glacialis</name>
    <name type="common">Dinoflagellate</name>
    <dbReference type="NCBI Taxonomy" id="89957"/>
    <lineage>
        <taxon>Eukaryota</taxon>
        <taxon>Sar</taxon>
        <taxon>Alveolata</taxon>
        <taxon>Dinophyceae</taxon>
        <taxon>Suessiales</taxon>
        <taxon>Suessiaceae</taxon>
        <taxon>Polarella</taxon>
    </lineage>
</organism>
<evidence type="ECO:0000313" key="2">
    <source>
        <dbReference type="Proteomes" id="UP000654075"/>
    </source>
</evidence>
<sequence length="130" mass="15309">GRQRARKRHHYLGRKQVQKGGLIQQQGSVFNRDCRVVHHYNYKWLDGKKVNSLKPGQVDYIFIFANTAFTKLLLTYHDALQFRGYVSTHALSWAGQEWLWPADHRSVMFRFLLEPIMILSRCCCCCRSCC</sequence>